<dbReference type="EMBL" id="VTUX01000004">
    <property type="protein sequence ID" value="KAA1191893.1"/>
    <property type="molecule type" value="Genomic_DNA"/>
</dbReference>
<dbReference type="AlphaFoldDB" id="A0A5B0WXZ7"/>
<dbReference type="InterPro" id="IPR007349">
    <property type="entry name" value="DUF418"/>
</dbReference>
<dbReference type="PANTHER" id="PTHR30590:SF2">
    <property type="entry name" value="INNER MEMBRANE PROTEIN"/>
    <property type="match status" value="1"/>
</dbReference>
<dbReference type="PANTHER" id="PTHR30590">
    <property type="entry name" value="INNER MEMBRANE PROTEIN"/>
    <property type="match status" value="1"/>
</dbReference>
<dbReference type="RefSeq" id="WP_149611329.1">
    <property type="nucleotide sequence ID" value="NZ_VTUX01000004.1"/>
</dbReference>
<keyword evidence="4" id="KW-1185">Reference proteome</keyword>
<feature type="transmembrane region" description="Helical" evidence="1">
    <location>
        <begin position="69"/>
        <end position="86"/>
    </location>
</feature>
<feature type="transmembrane region" description="Helical" evidence="1">
    <location>
        <begin position="325"/>
        <end position="347"/>
    </location>
</feature>
<evidence type="ECO:0000313" key="4">
    <source>
        <dbReference type="Proteomes" id="UP000323708"/>
    </source>
</evidence>
<dbReference type="InterPro" id="IPR052529">
    <property type="entry name" value="Bact_Transport_Assoc"/>
</dbReference>
<organism evidence="3 4">
    <name type="scientific">Pseudohalioglobus sediminis</name>
    <dbReference type="NCBI Taxonomy" id="2606449"/>
    <lineage>
        <taxon>Bacteria</taxon>
        <taxon>Pseudomonadati</taxon>
        <taxon>Pseudomonadota</taxon>
        <taxon>Gammaproteobacteria</taxon>
        <taxon>Cellvibrionales</taxon>
        <taxon>Halieaceae</taxon>
        <taxon>Pseudohalioglobus</taxon>
    </lineage>
</organism>
<evidence type="ECO:0000313" key="3">
    <source>
        <dbReference type="EMBL" id="KAA1191893.1"/>
    </source>
</evidence>
<gene>
    <name evidence="3" type="ORF">F0M18_10210</name>
</gene>
<sequence>MNNTGATPQGRIEIIDAIRGMAVLGILFANIRSWSGYRFIAFTDIASLPAYELDALFNHLHYWLVDGKFYAIFSMLFGAGFGIQYLKNQHNQPPFLSKYRRRLGFLLLFGLAHALLWSGDILTLYALLAFVLVLLRNTPCERLLPLALALLCCFALPHAWVVFTASQPPQPEAVAHMTYPDMSPQTISAAFGSSDWGEVFVVNLHNLYWRWLDFFPNGRISRVLGFFVLGFYLSRSGYFLTRIYDLRYLACYLGLGLAATATARLTGTNISDWSASGSDLLLKLVAVTGQVLLALAYMSLLAQVFRRSRGKALLYPLTLIGRMAFTSYLGQTLIGIAIFYGVGLGYWATMGLAQLWLLALAIYAAQVVMALAWLRRYKQGPVEWFWGCLTAGQFRSNLKG</sequence>
<comment type="caution">
    <text evidence="3">The sequence shown here is derived from an EMBL/GenBank/DDBJ whole genome shotgun (WGS) entry which is preliminary data.</text>
</comment>
<feature type="transmembrane region" description="Helical" evidence="1">
    <location>
        <begin position="285"/>
        <end position="305"/>
    </location>
</feature>
<feature type="transmembrane region" description="Helical" evidence="1">
    <location>
        <begin position="214"/>
        <end position="234"/>
    </location>
</feature>
<keyword evidence="1" id="KW-0472">Membrane</keyword>
<keyword evidence="1" id="KW-0812">Transmembrane</keyword>
<accession>A0A5B0WXZ7</accession>
<protein>
    <submittedName>
        <fullName evidence="3">DUF418 domain-containing protein</fullName>
    </submittedName>
</protein>
<dbReference type="Pfam" id="PF04235">
    <property type="entry name" value="DUF418"/>
    <property type="match status" value="1"/>
</dbReference>
<proteinExistence type="predicted"/>
<feature type="domain" description="DUF418" evidence="2">
    <location>
        <begin position="245"/>
        <end position="392"/>
    </location>
</feature>
<feature type="transmembrane region" description="Helical" evidence="1">
    <location>
        <begin position="353"/>
        <end position="374"/>
    </location>
</feature>
<name>A0A5B0WXZ7_9GAMM</name>
<keyword evidence="1" id="KW-1133">Transmembrane helix</keyword>
<feature type="transmembrane region" description="Helical" evidence="1">
    <location>
        <begin position="142"/>
        <end position="163"/>
    </location>
</feature>
<reference evidence="3 4" key="1">
    <citation type="submission" date="2019-09" db="EMBL/GenBank/DDBJ databases">
        <authorList>
            <person name="Chen X.-Y."/>
        </authorList>
    </citation>
    <scope>NUCLEOTIDE SEQUENCE [LARGE SCALE GENOMIC DNA]</scope>
    <source>
        <strain evidence="3 4">NY5</strain>
    </source>
</reference>
<feature type="transmembrane region" description="Helical" evidence="1">
    <location>
        <begin position="246"/>
        <end position="265"/>
    </location>
</feature>
<dbReference type="Proteomes" id="UP000323708">
    <property type="component" value="Unassembled WGS sequence"/>
</dbReference>
<feature type="transmembrane region" description="Helical" evidence="1">
    <location>
        <begin position="106"/>
        <end position="135"/>
    </location>
</feature>
<evidence type="ECO:0000256" key="1">
    <source>
        <dbReference type="SAM" id="Phobius"/>
    </source>
</evidence>
<evidence type="ECO:0000259" key="2">
    <source>
        <dbReference type="Pfam" id="PF04235"/>
    </source>
</evidence>